<evidence type="ECO:0000313" key="7">
    <source>
        <dbReference type="Proteomes" id="UP001152599"/>
    </source>
</evidence>
<keyword evidence="2 5" id="KW-0812">Transmembrane</keyword>
<feature type="transmembrane region" description="Helical" evidence="5">
    <location>
        <begin position="55"/>
        <end position="73"/>
    </location>
</feature>
<evidence type="ECO:0000256" key="3">
    <source>
        <dbReference type="ARBA" id="ARBA00022989"/>
    </source>
</evidence>
<gene>
    <name evidence="6" type="ORF">NMK71_07905</name>
</gene>
<accession>A0A9X4RXG0</accession>
<dbReference type="Proteomes" id="UP001152599">
    <property type="component" value="Unassembled WGS sequence"/>
</dbReference>
<evidence type="ECO:0000256" key="5">
    <source>
        <dbReference type="SAM" id="Phobius"/>
    </source>
</evidence>
<keyword evidence="7" id="KW-1185">Reference proteome</keyword>
<evidence type="ECO:0000256" key="2">
    <source>
        <dbReference type="ARBA" id="ARBA00022692"/>
    </source>
</evidence>
<reference evidence="6" key="1">
    <citation type="submission" date="2022-07" db="EMBL/GenBank/DDBJ databases">
        <title>Description and genome-wide analysis of Profundicola chukchiensis gen. nov., sp. nov., marine bacteria isolated from bottom sediments of the Chukchi Sea.</title>
        <authorList>
            <person name="Romanenko L."/>
            <person name="Otstavnykh N."/>
            <person name="Kurilenko V."/>
            <person name="Eremeev V."/>
            <person name="Velansky P."/>
            <person name="Mikhailov V."/>
            <person name="Isaeva M."/>
        </authorList>
    </citation>
    <scope>NUCLEOTIDE SEQUENCE</scope>
    <source>
        <strain evidence="6">KMM 9713</strain>
    </source>
</reference>
<dbReference type="EMBL" id="JANCMU010000004">
    <property type="protein sequence ID" value="MDG4946334.1"/>
    <property type="molecule type" value="Genomic_DNA"/>
</dbReference>
<organism evidence="6 7">
    <name type="scientific">Profundicola chukchiensis</name>
    <dbReference type="NCBI Taxonomy" id="2961959"/>
    <lineage>
        <taxon>Bacteria</taxon>
        <taxon>Pseudomonadati</taxon>
        <taxon>Bacteroidota</taxon>
        <taxon>Flavobacteriia</taxon>
        <taxon>Flavobacteriales</taxon>
        <taxon>Weeksellaceae</taxon>
        <taxon>Profundicola</taxon>
    </lineage>
</organism>
<proteinExistence type="predicted"/>
<dbReference type="GO" id="GO:0016020">
    <property type="term" value="C:membrane"/>
    <property type="evidence" value="ECO:0007669"/>
    <property type="project" value="UniProtKB-SubCell"/>
</dbReference>
<comment type="subcellular location">
    <subcellularLocation>
        <location evidence="1">Membrane</location>
        <topology evidence="1">Multi-pass membrane protein</topology>
    </subcellularLocation>
</comment>
<dbReference type="InterPro" id="IPR003689">
    <property type="entry name" value="ZIP"/>
</dbReference>
<keyword evidence="3 5" id="KW-1133">Transmembrane helix</keyword>
<dbReference type="GO" id="GO:0046873">
    <property type="term" value="F:metal ion transmembrane transporter activity"/>
    <property type="evidence" value="ECO:0007669"/>
    <property type="project" value="InterPro"/>
</dbReference>
<name>A0A9X4RXG0_9FLAO</name>
<dbReference type="RefSeq" id="WP_304420755.1">
    <property type="nucleotide sequence ID" value="NZ_JANCMU010000004.1"/>
</dbReference>
<evidence type="ECO:0000256" key="1">
    <source>
        <dbReference type="ARBA" id="ARBA00004141"/>
    </source>
</evidence>
<protein>
    <submittedName>
        <fullName evidence="6">ZIP family metal transporter</fullName>
    </submittedName>
</protein>
<feature type="transmembrane region" description="Helical" evidence="5">
    <location>
        <begin position="207"/>
        <end position="222"/>
    </location>
</feature>
<dbReference type="AlphaFoldDB" id="A0A9X4RXG0"/>
<comment type="caution">
    <text evidence="6">The sequence shown here is derived from an EMBL/GenBank/DDBJ whole genome shotgun (WGS) entry which is preliminary data.</text>
</comment>
<sequence>MIFIALIASVLIGSLLGWYFSKTKLIPSLLLTFSGAFLLTITVLEIFPKIYASDFLVSNGLFILLGVFIQIILETITKGAEHGHIHKTKDSEFPLAIFVGLFLHAFIEGVPLHSDTDNHLLTAIVIHKIPVALILFTFIASITDKWHKQALFMLVFALASPIGYLVGDFIPTEWMMPTMAIVSGIFLHISTVIIFESSDNHKLKQRKVISLALGFLLAYLTLHQH</sequence>
<feature type="transmembrane region" description="Helical" evidence="5">
    <location>
        <begin position="120"/>
        <end position="143"/>
    </location>
</feature>
<dbReference type="Pfam" id="PF02535">
    <property type="entry name" value="Zip"/>
    <property type="match status" value="1"/>
</dbReference>
<evidence type="ECO:0000313" key="6">
    <source>
        <dbReference type="EMBL" id="MDG4946334.1"/>
    </source>
</evidence>
<feature type="transmembrane region" description="Helical" evidence="5">
    <location>
        <begin position="149"/>
        <end position="167"/>
    </location>
</feature>
<feature type="transmembrane region" description="Helical" evidence="5">
    <location>
        <begin position="27"/>
        <end position="48"/>
    </location>
</feature>
<feature type="transmembrane region" description="Helical" evidence="5">
    <location>
        <begin position="174"/>
        <end position="195"/>
    </location>
</feature>
<evidence type="ECO:0000256" key="4">
    <source>
        <dbReference type="ARBA" id="ARBA00023136"/>
    </source>
</evidence>
<keyword evidence="4 5" id="KW-0472">Membrane</keyword>